<organism evidence="1">
    <name type="scientific">viral metagenome</name>
    <dbReference type="NCBI Taxonomy" id="1070528"/>
    <lineage>
        <taxon>unclassified sequences</taxon>
        <taxon>metagenomes</taxon>
        <taxon>organismal metagenomes</taxon>
    </lineage>
</organism>
<accession>A0A6C0BHI9</accession>
<name>A0A6C0BHI9_9ZZZZ</name>
<sequence>MNICGYDGGIAPIAPGPLCSIQFMKQDNHTQKIQIPKKKKSLPQTIIFITMQYSKEGIQVHKNKELVNIY</sequence>
<dbReference type="EMBL" id="MN739162">
    <property type="protein sequence ID" value="QHS91636.1"/>
    <property type="molecule type" value="Genomic_DNA"/>
</dbReference>
<reference evidence="1" key="1">
    <citation type="journal article" date="2020" name="Nature">
        <title>Giant virus diversity and host interactions through global metagenomics.</title>
        <authorList>
            <person name="Schulz F."/>
            <person name="Roux S."/>
            <person name="Paez-Espino D."/>
            <person name="Jungbluth S."/>
            <person name="Walsh D.A."/>
            <person name="Denef V.J."/>
            <person name="McMahon K.D."/>
            <person name="Konstantinidis K.T."/>
            <person name="Eloe-Fadrosh E.A."/>
            <person name="Kyrpides N.C."/>
            <person name="Woyke T."/>
        </authorList>
    </citation>
    <scope>NUCLEOTIDE SEQUENCE</scope>
    <source>
        <strain evidence="1">GVMAG-M-3300013006-15</strain>
    </source>
</reference>
<evidence type="ECO:0000313" key="1">
    <source>
        <dbReference type="EMBL" id="QHS91636.1"/>
    </source>
</evidence>
<proteinExistence type="predicted"/>
<dbReference type="AlphaFoldDB" id="A0A6C0BHI9"/>
<protein>
    <submittedName>
        <fullName evidence="1">Uncharacterized protein</fullName>
    </submittedName>
</protein>